<protein>
    <submittedName>
        <fullName evidence="1">Uncharacterized protein</fullName>
    </submittedName>
</protein>
<dbReference type="OrthoDB" id="3011275at2759"/>
<sequence length="343" mass="38872">MQYLRTECSELHQSEMGACFQLANIVLTPNGQPIIGHNLILDAPTLAPEKMPLDLDAWLKNEFLNFINSITYGTLDLSDWNLLMARKEGRRASHLRLLEHFTSYAIPSFTHSTYLFDSLLESLESAYQRNELLFRTIRSVAVNLWSGAFVYRPTTPVNCVLGDIGYMRQDGQFVVLTNASDLVGKGVAKFSSLDLKSTSGKTDQGSPDGSGVMRHQFGKTLYASIRRRKILEMFNSTRAAWNYFITKVKTLCEAFSTLELPLAITDLIFIVGVEEDLRVSIFDRKSDPDVFPCEVEFLETEDPLDVSWGEWQTENREGATIVNTRCPQSLLFIQLEEEDVELQ</sequence>
<dbReference type="EMBL" id="MU154856">
    <property type="protein sequence ID" value="KAF9486922.1"/>
    <property type="molecule type" value="Genomic_DNA"/>
</dbReference>
<gene>
    <name evidence="1" type="ORF">BDN71DRAFT_1459059</name>
</gene>
<keyword evidence="2" id="KW-1185">Reference proteome</keyword>
<dbReference type="Proteomes" id="UP000807025">
    <property type="component" value="Unassembled WGS sequence"/>
</dbReference>
<comment type="caution">
    <text evidence="1">The sequence shown here is derived from an EMBL/GenBank/DDBJ whole genome shotgun (WGS) entry which is preliminary data.</text>
</comment>
<accession>A0A9P6D105</accession>
<proteinExistence type="predicted"/>
<reference evidence="1" key="1">
    <citation type="submission" date="2020-11" db="EMBL/GenBank/DDBJ databases">
        <authorList>
            <consortium name="DOE Joint Genome Institute"/>
            <person name="Ahrendt S."/>
            <person name="Riley R."/>
            <person name="Andreopoulos W."/>
            <person name="Labutti K."/>
            <person name="Pangilinan J."/>
            <person name="Ruiz-Duenas F.J."/>
            <person name="Barrasa J.M."/>
            <person name="Sanchez-Garcia M."/>
            <person name="Camarero S."/>
            <person name="Miyauchi S."/>
            <person name="Serrano A."/>
            <person name="Linde D."/>
            <person name="Babiker R."/>
            <person name="Drula E."/>
            <person name="Ayuso-Fernandez I."/>
            <person name="Pacheco R."/>
            <person name="Padilla G."/>
            <person name="Ferreira P."/>
            <person name="Barriuso J."/>
            <person name="Kellner H."/>
            <person name="Castanera R."/>
            <person name="Alfaro M."/>
            <person name="Ramirez L."/>
            <person name="Pisabarro A.G."/>
            <person name="Kuo A."/>
            <person name="Tritt A."/>
            <person name="Lipzen A."/>
            <person name="He G."/>
            <person name="Yan M."/>
            <person name="Ng V."/>
            <person name="Cullen D."/>
            <person name="Martin F."/>
            <person name="Rosso M.-N."/>
            <person name="Henrissat B."/>
            <person name="Hibbett D."/>
            <person name="Martinez A.T."/>
            <person name="Grigoriev I.V."/>
        </authorList>
    </citation>
    <scope>NUCLEOTIDE SEQUENCE</scope>
    <source>
        <strain evidence="1">ATCC 90797</strain>
    </source>
</reference>
<organism evidence="1 2">
    <name type="scientific">Pleurotus eryngii</name>
    <name type="common">Boletus of the steppes</name>
    <dbReference type="NCBI Taxonomy" id="5323"/>
    <lineage>
        <taxon>Eukaryota</taxon>
        <taxon>Fungi</taxon>
        <taxon>Dikarya</taxon>
        <taxon>Basidiomycota</taxon>
        <taxon>Agaricomycotina</taxon>
        <taxon>Agaricomycetes</taxon>
        <taxon>Agaricomycetidae</taxon>
        <taxon>Agaricales</taxon>
        <taxon>Pleurotineae</taxon>
        <taxon>Pleurotaceae</taxon>
        <taxon>Pleurotus</taxon>
    </lineage>
</organism>
<evidence type="ECO:0000313" key="1">
    <source>
        <dbReference type="EMBL" id="KAF9486922.1"/>
    </source>
</evidence>
<dbReference type="AlphaFoldDB" id="A0A9P6D105"/>
<name>A0A9P6D105_PLEER</name>
<evidence type="ECO:0000313" key="2">
    <source>
        <dbReference type="Proteomes" id="UP000807025"/>
    </source>
</evidence>